<dbReference type="NCBIfam" id="TIGR00229">
    <property type="entry name" value="sensory_box"/>
    <property type="match status" value="1"/>
</dbReference>
<dbReference type="Pfam" id="PF01590">
    <property type="entry name" value="GAF"/>
    <property type="match status" value="1"/>
</dbReference>
<dbReference type="SUPFAM" id="SSF55781">
    <property type="entry name" value="GAF domain-like"/>
    <property type="match status" value="1"/>
</dbReference>
<dbReference type="EMBL" id="JZRB01000014">
    <property type="protein sequence ID" value="KJV35729.1"/>
    <property type="molecule type" value="Genomic_DNA"/>
</dbReference>
<dbReference type="OrthoDB" id="8573350at2"/>
<dbReference type="InterPro" id="IPR029787">
    <property type="entry name" value="Nucleotide_cyclase"/>
</dbReference>
<dbReference type="SMART" id="SM00267">
    <property type="entry name" value="GGDEF"/>
    <property type="match status" value="1"/>
</dbReference>
<dbReference type="SMART" id="SM00065">
    <property type="entry name" value="GAF"/>
    <property type="match status" value="1"/>
</dbReference>
<comment type="caution">
    <text evidence="4">The sequence shown here is derived from an EMBL/GenBank/DDBJ whole genome shotgun (WGS) entry which is preliminary data.</text>
</comment>
<evidence type="ECO:0000313" key="5">
    <source>
        <dbReference type="Proteomes" id="UP000033651"/>
    </source>
</evidence>
<dbReference type="AlphaFoldDB" id="A0A0F3L046"/>
<dbReference type="InterPro" id="IPR043128">
    <property type="entry name" value="Rev_trsase/Diguanyl_cyclase"/>
</dbReference>
<dbReference type="PANTHER" id="PTHR43102:SF2">
    <property type="entry name" value="GAF DOMAIN-CONTAINING PROTEIN"/>
    <property type="match status" value="1"/>
</dbReference>
<dbReference type="CDD" id="cd00130">
    <property type="entry name" value="PAS"/>
    <property type="match status" value="1"/>
</dbReference>
<dbReference type="Gene3D" id="3.30.450.40">
    <property type="match status" value="1"/>
</dbReference>
<dbReference type="InterPro" id="IPR013656">
    <property type="entry name" value="PAS_4"/>
</dbReference>
<feature type="domain" description="PAC" evidence="2">
    <location>
        <begin position="258"/>
        <end position="309"/>
    </location>
</feature>
<reference evidence="4 5" key="1">
    <citation type="submission" date="2015-03" db="EMBL/GenBank/DDBJ databases">
        <title>Draft genome sequence of Luteibacter yeojuensis strain SU11.</title>
        <authorList>
            <person name="Sulaiman J."/>
            <person name="Priya K."/>
            <person name="Chan K.-G."/>
        </authorList>
    </citation>
    <scope>NUCLEOTIDE SEQUENCE [LARGE SCALE GENOMIC DNA]</scope>
    <source>
        <strain evidence="4 5">SU11</strain>
    </source>
</reference>
<dbReference type="PROSITE" id="PS50112">
    <property type="entry name" value="PAS"/>
    <property type="match status" value="1"/>
</dbReference>
<evidence type="ECO:0008006" key="6">
    <source>
        <dbReference type="Google" id="ProtNLM"/>
    </source>
</evidence>
<dbReference type="SUPFAM" id="SSF55073">
    <property type="entry name" value="Nucleotide cyclase"/>
    <property type="match status" value="1"/>
</dbReference>
<evidence type="ECO:0000259" key="3">
    <source>
        <dbReference type="PROSITE" id="PS50887"/>
    </source>
</evidence>
<name>A0A0F3L046_9GAMM</name>
<dbReference type="PROSITE" id="PS50113">
    <property type="entry name" value="PAC"/>
    <property type="match status" value="2"/>
</dbReference>
<accession>A0A0F3L046</accession>
<dbReference type="CDD" id="cd01949">
    <property type="entry name" value="GGDEF"/>
    <property type="match status" value="1"/>
</dbReference>
<feature type="domain" description="PAC" evidence="2">
    <location>
        <begin position="382"/>
        <end position="432"/>
    </location>
</feature>
<evidence type="ECO:0000259" key="2">
    <source>
        <dbReference type="PROSITE" id="PS50113"/>
    </source>
</evidence>
<proteinExistence type="predicted"/>
<dbReference type="PANTHER" id="PTHR43102">
    <property type="entry name" value="SLR1143 PROTEIN"/>
    <property type="match status" value="1"/>
</dbReference>
<gene>
    <name evidence="4" type="ORF">VI08_06955</name>
</gene>
<dbReference type="InterPro" id="IPR029016">
    <property type="entry name" value="GAF-like_dom_sf"/>
</dbReference>
<dbReference type="RefSeq" id="WP_045828826.1">
    <property type="nucleotide sequence ID" value="NZ_JZRB01000014.1"/>
</dbReference>
<sequence length="576" mass="64539">MPVSEVERLERLHNLAVLDSDAEDFFDVLVKAAAEVAGMPISLISLIDRDRQWFKANTGLPGVTETPREYAFCDHVVRSGIMLEVEDATRDPRFADNPLVTNAPNIRAYTGVPLTLADGTHLGSLCVIDRQPRILRPDQLRALHHLAAAASMALEQRADLIRQREVALAETRRARRLERELDEKQQFLQRTGRVAGVGGWEFDLKTGALQWSEQTCRIHDMPVGSQPSLEQALAFYLPETQAELADAMERARNHDIPWDLTVPMITATGRHIWMRAVGAVEREDGVPVRLAGAVQDVTERKTALLSLELSERRYRKLFQYSLGLICTHDLDGEVLSVNPAAAASLGYEIGEMVGQNLKHFMQPTRHVAMDSYLQRIKAELSGMGILELVAKDGSLRYWRYQNILDEEGGEPYILGHAQDVTEQRRYEHTLIEWSTRDPLTHAMNRRYLSRLEQRSVENGPWACIVADLDHFKAINDTQGHAKGDEVLVAVAQQLRDCAGAEDVVVRMGGDEFLVVIDRATSLDDVLECLGDALETSEWSLSLGSAVWLPGDTVDQVIARADDQLYEHRAVARHAVR</sequence>
<dbReference type="Gene3D" id="3.30.450.20">
    <property type="entry name" value="PAS domain"/>
    <property type="match status" value="2"/>
</dbReference>
<dbReference type="InterPro" id="IPR000160">
    <property type="entry name" value="GGDEF_dom"/>
</dbReference>
<dbReference type="PATRIC" id="fig|345309.4.peg.594"/>
<dbReference type="NCBIfam" id="TIGR00254">
    <property type="entry name" value="GGDEF"/>
    <property type="match status" value="1"/>
</dbReference>
<protein>
    <recommendedName>
        <fullName evidence="6">PAS domain S-box-containing protein/diguanylate cyclase (GGDEF)-like protein</fullName>
    </recommendedName>
</protein>
<dbReference type="InterPro" id="IPR000014">
    <property type="entry name" value="PAS"/>
</dbReference>
<feature type="domain" description="PAS" evidence="1">
    <location>
        <begin position="310"/>
        <end position="376"/>
    </location>
</feature>
<dbReference type="SMART" id="SM00091">
    <property type="entry name" value="PAS"/>
    <property type="match status" value="1"/>
</dbReference>
<evidence type="ECO:0000259" key="1">
    <source>
        <dbReference type="PROSITE" id="PS50112"/>
    </source>
</evidence>
<feature type="domain" description="GGDEF" evidence="3">
    <location>
        <begin position="459"/>
        <end position="576"/>
    </location>
</feature>
<dbReference type="SMART" id="SM00086">
    <property type="entry name" value="PAC"/>
    <property type="match status" value="2"/>
</dbReference>
<dbReference type="InterPro" id="IPR013655">
    <property type="entry name" value="PAS_fold_3"/>
</dbReference>
<dbReference type="Pfam" id="PF08448">
    <property type="entry name" value="PAS_4"/>
    <property type="match status" value="1"/>
</dbReference>
<evidence type="ECO:0000313" key="4">
    <source>
        <dbReference type="EMBL" id="KJV35729.1"/>
    </source>
</evidence>
<dbReference type="InterPro" id="IPR035965">
    <property type="entry name" value="PAS-like_dom_sf"/>
</dbReference>
<dbReference type="SUPFAM" id="SSF55785">
    <property type="entry name" value="PYP-like sensor domain (PAS domain)"/>
    <property type="match status" value="2"/>
</dbReference>
<dbReference type="Gene3D" id="2.10.70.100">
    <property type="match status" value="1"/>
</dbReference>
<dbReference type="InterPro" id="IPR001610">
    <property type="entry name" value="PAC"/>
</dbReference>
<dbReference type="InterPro" id="IPR000700">
    <property type="entry name" value="PAS-assoc_C"/>
</dbReference>
<dbReference type="Proteomes" id="UP000033651">
    <property type="component" value="Unassembled WGS sequence"/>
</dbReference>
<dbReference type="Pfam" id="PF00990">
    <property type="entry name" value="GGDEF"/>
    <property type="match status" value="1"/>
</dbReference>
<dbReference type="Pfam" id="PF08447">
    <property type="entry name" value="PAS_3"/>
    <property type="match status" value="1"/>
</dbReference>
<dbReference type="Gene3D" id="3.30.70.270">
    <property type="match status" value="1"/>
</dbReference>
<dbReference type="PROSITE" id="PS50887">
    <property type="entry name" value="GGDEF"/>
    <property type="match status" value="1"/>
</dbReference>
<dbReference type="InterPro" id="IPR003018">
    <property type="entry name" value="GAF"/>
</dbReference>
<keyword evidence="5" id="KW-1185">Reference proteome</keyword>
<organism evidence="4 5">
    <name type="scientific">Luteibacter yeojuensis</name>
    <dbReference type="NCBI Taxonomy" id="345309"/>
    <lineage>
        <taxon>Bacteria</taxon>
        <taxon>Pseudomonadati</taxon>
        <taxon>Pseudomonadota</taxon>
        <taxon>Gammaproteobacteria</taxon>
        <taxon>Lysobacterales</taxon>
        <taxon>Rhodanobacteraceae</taxon>
        <taxon>Luteibacter</taxon>
    </lineage>
</organism>